<proteinExistence type="predicted"/>
<accession>A0A0D9XHW1</accession>
<reference evidence="2" key="2">
    <citation type="submission" date="2013-12" db="EMBL/GenBank/DDBJ databases">
        <authorList>
            <person name="Yu Y."/>
            <person name="Lee S."/>
            <person name="de Baynast K."/>
            <person name="Wissotski M."/>
            <person name="Liu L."/>
            <person name="Talag J."/>
            <person name="Goicoechea J."/>
            <person name="Angelova A."/>
            <person name="Jetty R."/>
            <person name="Kudrna D."/>
            <person name="Golser W."/>
            <person name="Rivera L."/>
            <person name="Zhang J."/>
            <person name="Wing R."/>
        </authorList>
    </citation>
    <scope>NUCLEOTIDE SEQUENCE</scope>
</reference>
<evidence type="ECO:0000313" key="1">
    <source>
        <dbReference type="EnsemblPlants" id="LPERR10G02070.4"/>
    </source>
</evidence>
<evidence type="ECO:0008006" key="3">
    <source>
        <dbReference type="Google" id="ProtNLM"/>
    </source>
</evidence>
<evidence type="ECO:0000313" key="2">
    <source>
        <dbReference type="Proteomes" id="UP000032180"/>
    </source>
</evidence>
<sequence length="186" mass="20322">MGAIWVDNLEIESMDTINDAVQSGERALMLAEFKLSLNSYLSELAASPFRSLKNIIEFNNRHPLEERMDEFGQSYLLQSEATDGIGPTEKKAIAKLSKLCERSLEKIMRVHKLEAIVAPGASAHSLLAIGGYPAITVPAGYASNGVPFAICFGGLKGSEPKLIEISYSFEQATEVRRPPTLQHSVI</sequence>
<name>A0A0D9XHW1_9ORYZ</name>
<dbReference type="Proteomes" id="UP000032180">
    <property type="component" value="Chromosome 10"/>
</dbReference>
<organism evidence="1 2">
    <name type="scientific">Leersia perrieri</name>
    <dbReference type="NCBI Taxonomy" id="77586"/>
    <lineage>
        <taxon>Eukaryota</taxon>
        <taxon>Viridiplantae</taxon>
        <taxon>Streptophyta</taxon>
        <taxon>Embryophyta</taxon>
        <taxon>Tracheophyta</taxon>
        <taxon>Spermatophyta</taxon>
        <taxon>Magnoliopsida</taxon>
        <taxon>Liliopsida</taxon>
        <taxon>Poales</taxon>
        <taxon>Poaceae</taxon>
        <taxon>BOP clade</taxon>
        <taxon>Oryzoideae</taxon>
        <taxon>Oryzeae</taxon>
        <taxon>Oryzinae</taxon>
        <taxon>Leersia</taxon>
    </lineage>
</organism>
<reference evidence="1" key="3">
    <citation type="submission" date="2015-04" db="UniProtKB">
        <authorList>
            <consortium name="EnsemblPlants"/>
        </authorList>
    </citation>
    <scope>IDENTIFICATION</scope>
</reference>
<dbReference type="EnsemblPlants" id="LPERR10G02070.4">
    <property type="protein sequence ID" value="LPERR10G02070.4"/>
    <property type="gene ID" value="LPERR10G02070"/>
</dbReference>
<dbReference type="Gene3D" id="3.90.1300.10">
    <property type="entry name" value="Amidase signature (AS) domain"/>
    <property type="match status" value="1"/>
</dbReference>
<dbReference type="PANTHER" id="PTHR42678">
    <property type="entry name" value="AMIDASE"/>
    <property type="match status" value="1"/>
</dbReference>
<dbReference type="InterPro" id="IPR036928">
    <property type="entry name" value="AS_sf"/>
</dbReference>
<dbReference type="HOGENOM" id="CLU_009600_2_2_1"/>
<protein>
    <recommendedName>
        <fullName evidence="3">Amidase domain-containing protein</fullName>
    </recommendedName>
</protein>
<keyword evidence="2" id="KW-1185">Reference proteome</keyword>
<dbReference type="AlphaFoldDB" id="A0A0D9XHW1"/>
<dbReference type="PANTHER" id="PTHR42678:SF18">
    <property type="entry name" value="AMIDASE DOMAIN-CONTAINING PROTEIN"/>
    <property type="match status" value="1"/>
</dbReference>
<reference evidence="1 2" key="1">
    <citation type="submission" date="2012-08" db="EMBL/GenBank/DDBJ databases">
        <title>Oryza genome evolution.</title>
        <authorList>
            <person name="Wing R.A."/>
        </authorList>
    </citation>
    <scope>NUCLEOTIDE SEQUENCE</scope>
</reference>
<dbReference type="SUPFAM" id="SSF75304">
    <property type="entry name" value="Amidase signature (AS) enzymes"/>
    <property type="match status" value="1"/>
</dbReference>
<dbReference type="Gramene" id="LPERR10G02070.4">
    <property type="protein sequence ID" value="LPERR10G02070.4"/>
    <property type="gene ID" value="LPERR10G02070"/>
</dbReference>